<organism evidence="1 2">
    <name type="scientific">Pseudopedobacter saltans (strain ATCC 51119 / DSM 12145 / JCM 21818 / CCUG 39354 / LMG 10337 / NBRC 100064 / NCIMB 13643)</name>
    <name type="common">Pedobacter saltans</name>
    <dbReference type="NCBI Taxonomy" id="762903"/>
    <lineage>
        <taxon>Bacteria</taxon>
        <taxon>Pseudomonadati</taxon>
        <taxon>Bacteroidota</taxon>
        <taxon>Sphingobacteriia</taxon>
        <taxon>Sphingobacteriales</taxon>
        <taxon>Sphingobacteriaceae</taxon>
        <taxon>Pseudopedobacter</taxon>
    </lineage>
</organism>
<dbReference type="EMBL" id="CP002545">
    <property type="protein sequence ID" value="ADY51271.1"/>
    <property type="molecule type" value="Genomic_DNA"/>
</dbReference>
<dbReference type="RefSeq" id="WP_013631772.1">
    <property type="nucleotide sequence ID" value="NC_015177.1"/>
</dbReference>
<protein>
    <submittedName>
        <fullName evidence="1">Uncharacterized protein</fullName>
    </submittedName>
</protein>
<accession>F0S8I7</accession>
<dbReference type="STRING" id="762903.Pedsa_0695"/>
<sequence length="645" mass="70376">MYNKILLTLLILFPGRVFSQINYTNLGPQLFSNTIEGSAFYKAGDGKIYIYTVVRGQPAHLLGYDLSNNSLVTNIALEEITGASSVVFSTDGILYIGGGNVYTYIPGSTTVSNQGKAFGTETTLYDLRAGNNGAIYGGTYPGCRVFRYHPNEGFSDAGSGPIVPGENYVRSMAYNKNTNKIYAGVGAHASLIELDLTTGSKRNILPSTFSDQQFVYSLTLIEDLSGGDRLFITVQNAAISLVYNITTETFEYQGKEVYTKAAIKSPAGNEVYFTHGNKLLSYPNIAFGNYAPVFVTNISSNARASAFIDGTLYTLTTTGEVIKYDQSNCIVSKSNLIIPGQPDDLITAHKGPANTIWTSAHVTGANSSYNPATGISQIFEGMNQTESAGLYNDKLYFGTYTKSRFYVYDSNLPWNMGSNPKLLGSATEQDRPFGGLGIPEEGKVFFGTVPAYGANGGVLVEFDVNSNNLMTQYTNVVSNQSIISLAYNNGKLFGGTSIWGGLGSTPVATEAKLFVWDIATKTKVHEITPVSGAKAITCLINGNDGYIWGYAQGYLFKIDRSNYNIVSSSKILNDTRSSHLWRPDNLVFNAKDNMYYASIAHRIYKLDPQNMVLTALDRLGAYLTLGPDSEMYFFRGPDLWKMEIN</sequence>
<dbReference type="OrthoDB" id="843723at2"/>
<dbReference type="InterPro" id="IPR031815">
    <property type="entry name" value="DUF5074"/>
</dbReference>
<proteinExistence type="predicted"/>
<dbReference type="KEGG" id="psn:Pedsa_0695"/>
<gene>
    <name evidence="1" type="ordered locus">Pedsa_0695</name>
</gene>
<dbReference type="Proteomes" id="UP000000310">
    <property type="component" value="Chromosome"/>
</dbReference>
<dbReference type="Pfam" id="PF16819">
    <property type="entry name" value="DUF5074"/>
    <property type="match status" value="1"/>
</dbReference>
<dbReference type="SUPFAM" id="SSF101898">
    <property type="entry name" value="NHL repeat"/>
    <property type="match status" value="1"/>
</dbReference>
<dbReference type="eggNOG" id="COG1520">
    <property type="taxonomic scope" value="Bacteria"/>
</dbReference>
<dbReference type="InterPro" id="IPR015943">
    <property type="entry name" value="WD40/YVTN_repeat-like_dom_sf"/>
</dbReference>
<dbReference type="AlphaFoldDB" id="F0S8I7"/>
<reference evidence="1 2" key="1">
    <citation type="journal article" date="2011" name="Stand. Genomic Sci.">
        <title>Complete genome sequence of the gliding, heparinolytic Pedobacter saltans type strain (113).</title>
        <authorList>
            <person name="Liolios K."/>
            <person name="Sikorski J."/>
            <person name="Lu M."/>
            <person name="Nolan M."/>
            <person name="Lapidus A."/>
            <person name="Lucas S."/>
            <person name="Hammon N."/>
            <person name="Deshpande S."/>
            <person name="Cheng J.F."/>
            <person name="Tapia R."/>
            <person name="Han C."/>
            <person name="Goodwin L."/>
            <person name="Pitluck S."/>
            <person name="Huntemann M."/>
            <person name="Ivanova N."/>
            <person name="Pagani I."/>
            <person name="Mavromatis K."/>
            <person name="Ovchinikova G."/>
            <person name="Pati A."/>
            <person name="Chen A."/>
            <person name="Palaniappan K."/>
            <person name="Land M."/>
            <person name="Hauser L."/>
            <person name="Brambilla E.M."/>
            <person name="Kotsyurbenko O."/>
            <person name="Rohde M."/>
            <person name="Tindall B.J."/>
            <person name="Abt B."/>
            <person name="Goker M."/>
            <person name="Detter J.C."/>
            <person name="Woyke T."/>
            <person name="Bristow J."/>
            <person name="Eisen J.A."/>
            <person name="Markowitz V."/>
            <person name="Hugenholtz P."/>
            <person name="Klenk H.P."/>
            <person name="Kyrpides N.C."/>
        </authorList>
    </citation>
    <scope>NUCLEOTIDE SEQUENCE [LARGE SCALE GENOMIC DNA]</scope>
    <source>
        <strain evidence="2">ATCC 51119 / DSM 12145 / JCM 21818 / LMG 10337 / NBRC 100064 / NCIMB 13643</strain>
    </source>
</reference>
<reference evidence="2" key="2">
    <citation type="submission" date="2011-02" db="EMBL/GenBank/DDBJ databases">
        <title>The complete genome of Pedobacter saltans DSM 12145.</title>
        <authorList>
            <consortium name="US DOE Joint Genome Institute (JGI-PGF)"/>
            <person name="Lucas S."/>
            <person name="Copeland A."/>
            <person name="Lapidus A."/>
            <person name="Bruce D."/>
            <person name="Goodwin L."/>
            <person name="Pitluck S."/>
            <person name="Kyrpides N."/>
            <person name="Mavromatis K."/>
            <person name="Pagani I."/>
            <person name="Ivanova N."/>
            <person name="Ovchinnikova G."/>
            <person name="Lu M."/>
            <person name="Detter J.C."/>
            <person name="Han C."/>
            <person name="Land M."/>
            <person name="Hauser L."/>
            <person name="Markowitz V."/>
            <person name="Cheng J.-F."/>
            <person name="Hugenholtz P."/>
            <person name="Woyke T."/>
            <person name="Wu D."/>
            <person name="Tindall B."/>
            <person name="Pomrenke H.G."/>
            <person name="Brambilla E."/>
            <person name="Klenk H.-P."/>
            <person name="Eisen J.A."/>
        </authorList>
    </citation>
    <scope>NUCLEOTIDE SEQUENCE [LARGE SCALE GENOMIC DNA]</scope>
    <source>
        <strain evidence="2">ATCC 51119 / DSM 12145 / JCM 21818 / LMG 10337 / NBRC 100064 / NCIMB 13643</strain>
    </source>
</reference>
<name>F0S8I7_PSESL</name>
<dbReference type="SUPFAM" id="SSF63829">
    <property type="entry name" value="Calcium-dependent phosphotriesterase"/>
    <property type="match status" value="1"/>
</dbReference>
<evidence type="ECO:0000313" key="2">
    <source>
        <dbReference type="Proteomes" id="UP000000310"/>
    </source>
</evidence>
<keyword evidence="2" id="KW-1185">Reference proteome</keyword>
<evidence type="ECO:0000313" key="1">
    <source>
        <dbReference type="EMBL" id="ADY51271.1"/>
    </source>
</evidence>
<dbReference type="HOGENOM" id="CLU_013714_0_0_10"/>
<dbReference type="Gene3D" id="2.130.10.10">
    <property type="entry name" value="YVTN repeat-like/Quinoprotein amine dehydrogenase"/>
    <property type="match status" value="1"/>
</dbReference>